<dbReference type="Proteomes" id="UP000324222">
    <property type="component" value="Unassembled WGS sequence"/>
</dbReference>
<gene>
    <name evidence="1" type="ORF">E2C01_096481</name>
</gene>
<comment type="caution">
    <text evidence="1">The sequence shown here is derived from an EMBL/GenBank/DDBJ whole genome shotgun (WGS) entry which is preliminary data.</text>
</comment>
<evidence type="ECO:0000313" key="2">
    <source>
        <dbReference type="Proteomes" id="UP000324222"/>
    </source>
</evidence>
<protein>
    <submittedName>
        <fullName evidence="1">Uncharacterized protein</fullName>
    </submittedName>
</protein>
<dbReference type="EMBL" id="VSRR010125181">
    <property type="protein sequence ID" value="MPD00973.1"/>
    <property type="molecule type" value="Genomic_DNA"/>
</dbReference>
<organism evidence="1 2">
    <name type="scientific">Portunus trituberculatus</name>
    <name type="common">Swimming crab</name>
    <name type="synonym">Neptunus trituberculatus</name>
    <dbReference type="NCBI Taxonomy" id="210409"/>
    <lineage>
        <taxon>Eukaryota</taxon>
        <taxon>Metazoa</taxon>
        <taxon>Ecdysozoa</taxon>
        <taxon>Arthropoda</taxon>
        <taxon>Crustacea</taxon>
        <taxon>Multicrustacea</taxon>
        <taxon>Malacostraca</taxon>
        <taxon>Eumalacostraca</taxon>
        <taxon>Eucarida</taxon>
        <taxon>Decapoda</taxon>
        <taxon>Pleocyemata</taxon>
        <taxon>Brachyura</taxon>
        <taxon>Eubrachyura</taxon>
        <taxon>Portunoidea</taxon>
        <taxon>Portunidae</taxon>
        <taxon>Portuninae</taxon>
        <taxon>Portunus</taxon>
    </lineage>
</organism>
<accession>A0A5B7JY24</accession>
<keyword evidence="2" id="KW-1185">Reference proteome</keyword>
<proteinExistence type="predicted"/>
<evidence type="ECO:0000313" key="1">
    <source>
        <dbReference type="EMBL" id="MPD00973.1"/>
    </source>
</evidence>
<dbReference type="AlphaFoldDB" id="A0A5B7JY24"/>
<name>A0A5B7JY24_PORTR</name>
<reference evidence="1 2" key="1">
    <citation type="submission" date="2019-05" db="EMBL/GenBank/DDBJ databases">
        <title>Another draft genome of Portunus trituberculatus and its Hox gene families provides insights of decapod evolution.</title>
        <authorList>
            <person name="Jeong J.-H."/>
            <person name="Song I."/>
            <person name="Kim S."/>
            <person name="Choi T."/>
            <person name="Kim D."/>
            <person name="Ryu S."/>
            <person name="Kim W."/>
        </authorList>
    </citation>
    <scope>NUCLEOTIDE SEQUENCE [LARGE SCALE GENOMIC DNA]</scope>
    <source>
        <tissue evidence="1">Muscle</tissue>
    </source>
</reference>
<sequence length="49" mass="4855">MVLGGTGETSGENNEACGRWQVAVAVAVVAAESVFCGDTKGTRGAGEVI</sequence>